<dbReference type="RefSeq" id="WP_103920507.1">
    <property type="nucleotide sequence ID" value="NZ_FMSV02000504.1"/>
</dbReference>
<evidence type="ECO:0000313" key="2">
    <source>
        <dbReference type="EMBL" id="SEH06761.1"/>
    </source>
</evidence>
<dbReference type="Gene3D" id="3.20.20.210">
    <property type="match status" value="1"/>
</dbReference>
<gene>
    <name evidence="2" type="primary">hemE_2</name>
    <name evidence="2" type="ORF">MBHS_02627</name>
</gene>
<organism evidence="2 3">
    <name type="scientific">Candidatus Venteria ishoeyi</name>
    <dbReference type="NCBI Taxonomy" id="1899563"/>
    <lineage>
        <taxon>Bacteria</taxon>
        <taxon>Pseudomonadati</taxon>
        <taxon>Pseudomonadota</taxon>
        <taxon>Gammaproteobacteria</taxon>
        <taxon>Thiotrichales</taxon>
        <taxon>Thiotrichaceae</taxon>
        <taxon>Venteria</taxon>
    </lineage>
</organism>
<reference evidence="2 3" key="1">
    <citation type="submission" date="2016-10" db="EMBL/GenBank/DDBJ databases">
        <authorList>
            <person name="de Groot N.N."/>
        </authorList>
    </citation>
    <scope>NUCLEOTIDE SEQUENCE [LARGE SCALE GENOMIC DNA]</scope>
    <source>
        <strain evidence="2">MBHS1</strain>
    </source>
</reference>
<dbReference type="InterPro" id="IPR000257">
    <property type="entry name" value="Uroporphyrinogen_deCOase"/>
</dbReference>
<dbReference type="EC" id="4.1.1.37" evidence="2"/>
<dbReference type="GO" id="GO:0006779">
    <property type="term" value="P:porphyrin-containing compound biosynthetic process"/>
    <property type="evidence" value="ECO:0007669"/>
    <property type="project" value="InterPro"/>
</dbReference>
<evidence type="ECO:0000313" key="3">
    <source>
        <dbReference type="Proteomes" id="UP000236724"/>
    </source>
</evidence>
<dbReference type="InterPro" id="IPR052024">
    <property type="entry name" value="Methanogen_methyltrans"/>
</dbReference>
<dbReference type="AlphaFoldDB" id="A0A1H6FBK4"/>
<dbReference type="CDD" id="cd03465">
    <property type="entry name" value="URO-D_like"/>
    <property type="match status" value="1"/>
</dbReference>
<protein>
    <submittedName>
        <fullName evidence="2">Uroporphyrinogen decarboxylase</fullName>
        <ecNumber evidence="2">4.1.1.37</ecNumber>
    </submittedName>
</protein>
<dbReference type="PANTHER" id="PTHR47099">
    <property type="entry name" value="METHYLCOBAMIDE:COM METHYLTRANSFERASE MTBA"/>
    <property type="match status" value="1"/>
</dbReference>
<dbReference type="Proteomes" id="UP000236724">
    <property type="component" value="Unassembled WGS sequence"/>
</dbReference>
<keyword evidence="3" id="KW-1185">Reference proteome</keyword>
<feature type="domain" description="Uroporphyrinogen decarboxylase (URO-D)" evidence="1">
    <location>
        <begin position="7"/>
        <end position="340"/>
    </location>
</feature>
<dbReference type="PANTHER" id="PTHR47099:SF1">
    <property type="entry name" value="METHYLCOBAMIDE:COM METHYLTRANSFERASE MTBA"/>
    <property type="match status" value="1"/>
</dbReference>
<dbReference type="GO" id="GO:0004853">
    <property type="term" value="F:uroporphyrinogen decarboxylase activity"/>
    <property type="evidence" value="ECO:0007669"/>
    <property type="project" value="UniProtKB-EC"/>
</dbReference>
<accession>A0A1H6FBK4</accession>
<keyword evidence="2" id="KW-0456">Lyase</keyword>
<sequence length="348" mass="37899">MKSQEMTSMQRTLTALGHQEPDRVPLFLLFSLTGAKFANTSIEDYFTAPERVAKAQLDMQARYQHDSLYGFFYASAELEAFGGGTLFFLDGPPNADAPPIRTAQDIARLSVPEPEEVPVLQRILQALRLMKAEVAERMPIIGVAISPFSLPVMQLGFERYFNLMLEDPTHFDKLIAVNEAFCVKWSNAQLAAGATAICYFDPISSSTIVTREQYLQTGYQIAKRTIAQINGPTATHMASGKCLPVLADIASTGTAVVGVSSQEDMTALKAIARGKVSLLGNLNGIEMRRWSAQQATDIVKTAIFKAGAGGGLLLGDNHGEIPWQVPDEVLMAISEAAHEWGVYPLKSD</sequence>
<dbReference type="EMBL" id="FMSV02000504">
    <property type="protein sequence ID" value="SEH06761.1"/>
    <property type="molecule type" value="Genomic_DNA"/>
</dbReference>
<evidence type="ECO:0000259" key="1">
    <source>
        <dbReference type="Pfam" id="PF01208"/>
    </source>
</evidence>
<dbReference type="SUPFAM" id="SSF51726">
    <property type="entry name" value="UROD/MetE-like"/>
    <property type="match status" value="1"/>
</dbReference>
<name>A0A1H6FBK4_9GAMM</name>
<dbReference type="OrthoDB" id="9780425at2"/>
<dbReference type="InterPro" id="IPR038071">
    <property type="entry name" value="UROD/MetE-like_sf"/>
</dbReference>
<dbReference type="Pfam" id="PF01208">
    <property type="entry name" value="URO-D"/>
    <property type="match status" value="1"/>
</dbReference>
<proteinExistence type="predicted"/>